<protein>
    <recommendedName>
        <fullName evidence="3">Zinc finger MYM-type protein 1-like</fullName>
    </recommendedName>
</protein>
<sequence>MVCTNALIDRNLQQQHEQEVAKWKTILRPIIDVILFFSAQSLALRGAVGQLSHSRSGNFLALVSLLAMYDPVFHSHLNKKERVNDFVVKMLSFLENLGLNIVYGRGQSYDGASVMKGYSSGVQACIKEQYQLAIYVHCAPHTLNLVIADSSKVDPGILSFFGVVQKLCTFFSSSNCRWEMLIIASDCALASKQVNEYDPPEDMLIIVSLLERFERPREVANLFSFMYASRLMKLSNSNLQKSCEQMPRHYEQDLDSGLYSELLSLRNILTDNKFSPSSKPINFAQIIVIEDLQEAFTDILTVYKLLLTNAVSIATCERSFSKLKIVKNYCDPLLPKNGYLDWRYFN</sequence>
<dbReference type="Proteomes" id="UP001159363">
    <property type="component" value="Chromosome 8"/>
</dbReference>
<proteinExistence type="predicted"/>
<accession>A0ABQ9GU30</accession>
<evidence type="ECO:0000313" key="2">
    <source>
        <dbReference type="Proteomes" id="UP001159363"/>
    </source>
</evidence>
<gene>
    <name evidence="1" type="ORF">PR048_023441</name>
</gene>
<dbReference type="PANTHER" id="PTHR45749:SF37">
    <property type="entry name" value="OS05G0311600 PROTEIN"/>
    <property type="match status" value="1"/>
</dbReference>
<evidence type="ECO:0000313" key="1">
    <source>
        <dbReference type="EMBL" id="KAJ8875546.1"/>
    </source>
</evidence>
<comment type="caution">
    <text evidence="1">The sequence shown here is derived from an EMBL/GenBank/DDBJ whole genome shotgun (WGS) entry which is preliminary data.</text>
</comment>
<evidence type="ECO:0008006" key="3">
    <source>
        <dbReference type="Google" id="ProtNLM"/>
    </source>
</evidence>
<organism evidence="1 2">
    <name type="scientific">Dryococelus australis</name>
    <dbReference type="NCBI Taxonomy" id="614101"/>
    <lineage>
        <taxon>Eukaryota</taxon>
        <taxon>Metazoa</taxon>
        <taxon>Ecdysozoa</taxon>
        <taxon>Arthropoda</taxon>
        <taxon>Hexapoda</taxon>
        <taxon>Insecta</taxon>
        <taxon>Pterygota</taxon>
        <taxon>Neoptera</taxon>
        <taxon>Polyneoptera</taxon>
        <taxon>Phasmatodea</taxon>
        <taxon>Verophasmatodea</taxon>
        <taxon>Anareolatae</taxon>
        <taxon>Phasmatidae</taxon>
        <taxon>Eurycanthinae</taxon>
        <taxon>Dryococelus</taxon>
    </lineage>
</organism>
<dbReference type="PANTHER" id="PTHR45749">
    <property type="match status" value="1"/>
</dbReference>
<reference evidence="1 2" key="1">
    <citation type="submission" date="2023-02" db="EMBL/GenBank/DDBJ databases">
        <title>LHISI_Scaffold_Assembly.</title>
        <authorList>
            <person name="Stuart O.P."/>
            <person name="Cleave R."/>
            <person name="Magrath M.J.L."/>
            <person name="Mikheyev A.S."/>
        </authorList>
    </citation>
    <scope>NUCLEOTIDE SEQUENCE [LARGE SCALE GENOMIC DNA]</scope>
    <source>
        <strain evidence="1">Daus_M_001</strain>
        <tissue evidence="1">Leg muscle</tissue>
    </source>
</reference>
<keyword evidence="2" id="KW-1185">Reference proteome</keyword>
<dbReference type="EMBL" id="JARBHB010000009">
    <property type="protein sequence ID" value="KAJ8875546.1"/>
    <property type="molecule type" value="Genomic_DNA"/>
</dbReference>
<name>A0ABQ9GU30_9NEOP</name>